<protein>
    <recommendedName>
        <fullName evidence="6">LPS-assembly lipoprotein LptE</fullName>
    </recommendedName>
</protein>
<evidence type="ECO:0000256" key="1">
    <source>
        <dbReference type="ARBA" id="ARBA00022729"/>
    </source>
</evidence>
<dbReference type="GO" id="GO:1990351">
    <property type="term" value="C:transporter complex"/>
    <property type="evidence" value="ECO:0007669"/>
    <property type="project" value="TreeGrafter"/>
</dbReference>
<evidence type="ECO:0000256" key="6">
    <source>
        <dbReference type="HAMAP-Rule" id="MF_01186"/>
    </source>
</evidence>
<dbReference type="GO" id="GO:0015920">
    <property type="term" value="P:lipopolysaccharide transport"/>
    <property type="evidence" value="ECO:0007669"/>
    <property type="project" value="TreeGrafter"/>
</dbReference>
<dbReference type="GO" id="GO:0009279">
    <property type="term" value="C:cell outer membrane"/>
    <property type="evidence" value="ECO:0007669"/>
    <property type="project" value="UniProtKB-SubCell"/>
</dbReference>
<comment type="similarity">
    <text evidence="6">Belongs to the LptE lipoprotein family.</text>
</comment>
<evidence type="ECO:0000313" key="7">
    <source>
        <dbReference type="EMBL" id="TDO98764.1"/>
    </source>
</evidence>
<dbReference type="Gene3D" id="3.30.160.150">
    <property type="entry name" value="Lipoprotein like domain"/>
    <property type="match status" value="1"/>
</dbReference>
<reference evidence="7 8" key="1">
    <citation type="submission" date="2019-03" db="EMBL/GenBank/DDBJ databases">
        <title>Genomic Encyclopedia of Type Strains, Phase III (KMG-III): the genomes of soil and plant-associated and newly described type strains.</title>
        <authorList>
            <person name="Whitman W."/>
        </authorList>
    </citation>
    <scope>NUCLEOTIDE SEQUENCE [LARGE SCALE GENOMIC DNA]</scope>
    <source>
        <strain evidence="7 8">CECT 7378</strain>
    </source>
</reference>
<evidence type="ECO:0000256" key="5">
    <source>
        <dbReference type="ARBA" id="ARBA00023288"/>
    </source>
</evidence>
<dbReference type="GO" id="GO:0001530">
    <property type="term" value="F:lipopolysaccharide binding"/>
    <property type="evidence" value="ECO:0007669"/>
    <property type="project" value="TreeGrafter"/>
</dbReference>
<dbReference type="AlphaFoldDB" id="A0A4R6MBD1"/>
<keyword evidence="8" id="KW-1185">Reference proteome</keyword>
<comment type="subcellular location">
    <subcellularLocation>
        <location evidence="6">Cell outer membrane</location>
        <topology evidence="6">Lipid-anchor</topology>
    </subcellularLocation>
</comment>
<dbReference type="PANTHER" id="PTHR38098">
    <property type="entry name" value="LPS-ASSEMBLY LIPOPROTEIN LPTE"/>
    <property type="match status" value="1"/>
</dbReference>
<dbReference type="HAMAP" id="MF_01186">
    <property type="entry name" value="LPS_assembly_LptE"/>
    <property type="match status" value="1"/>
</dbReference>
<gene>
    <name evidence="6" type="primary">lptE</name>
    <name evidence="7" type="ORF">DFP79_1176</name>
</gene>
<evidence type="ECO:0000256" key="3">
    <source>
        <dbReference type="ARBA" id="ARBA00023139"/>
    </source>
</evidence>
<keyword evidence="5 6" id="KW-0449">Lipoprotein</keyword>
<dbReference type="GO" id="GO:0043165">
    <property type="term" value="P:Gram-negative-bacterium-type cell outer membrane assembly"/>
    <property type="evidence" value="ECO:0007669"/>
    <property type="project" value="UniProtKB-UniRule"/>
</dbReference>
<dbReference type="OrthoDB" id="7349153at2"/>
<keyword evidence="4 6" id="KW-0998">Cell outer membrane</keyword>
<organism evidence="7 8">
    <name type="scientific">Marinomonas balearica</name>
    <dbReference type="NCBI Taxonomy" id="491947"/>
    <lineage>
        <taxon>Bacteria</taxon>
        <taxon>Pseudomonadati</taxon>
        <taxon>Pseudomonadota</taxon>
        <taxon>Gammaproteobacteria</taxon>
        <taxon>Oceanospirillales</taxon>
        <taxon>Oceanospirillaceae</taxon>
        <taxon>Marinomonas</taxon>
    </lineage>
</organism>
<dbReference type="EMBL" id="SNXC01000010">
    <property type="protein sequence ID" value="TDO98764.1"/>
    <property type="molecule type" value="Genomic_DNA"/>
</dbReference>
<evidence type="ECO:0000313" key="8">
    <source>
        <dbReference type="Proteomes" id="UP000294656"/>
    </source>
</evidence>
<comment type="subunit">
    <text evidence="6">Component of the lipopolysaccharide transport and assembly complex. Interacts with LptD.</text>
</comment>
<sequence>MRSFHWLSMDGKFTLLIAFIALSLSACGFHLRGQTPLPERVKTLILITQSSSASFDRTLRSELAKAGVTLVSKEDTSVDLKGILELKVNTLVSSDTVLARDSTTNDVTQIQRTVSSSYFIRDESGQSLYGPRNIETTSVLTNQDAEESTKSAYNIQEMERLSKQLAKQLVYDLAYAPL</sequence>
<dbReference type="PANTHER" id="PTHR38098:SF1">
    <property type="entry name" value="LPS-ASSEMBLY LIPOPROTEIN LPTE"/>
    <property type="match status" value="1"/>
</dbReference>
<evidence type="ECO:0000256" key="2">
    <source>
        <dbReference type="ARBA" id="ARBA00023136"/>
    </source>
</evidence>
<dbReference type="Proteomes" id="UP000294656">
    <property type="component" value="Unassembled WGS sequence"/>
</dbReference>
<keyword evidence="3 6" id="KW-0564">Palmitate</keyword>
<dbReference type="Pfam" id="PF04390">
    <property type="entry name" value="LptE"/>
    <property type="match status" value="1"/>
</dbReference>
<dbReference type="PROSITE" id="PS51257">
    <property type="entry name" value="PROKAR_LIPOPROTEIN"/>
    <property type="match status" value="1"/>
</dbReference>
<proteinExistence type="inferred from homology"/>
<accession>A0A4R6MBD1</accession>
<comment type="function">
    <text evidence="6">Together with LptD, is involved in the assembly of lipopolysaccharide (LPS) at the surface of the outer membrane. Required for the proper assembly of LptD. Binds LPS and may serve as the LPS recognition site at the outer membrane.</text>
</comment>
<dbReference type="RefSeq" id="WP_133502994.1">
    <property type="nucleotide sequence ID" value="NZ_SNXC01000010.1"/>
</dbReference>
<keyword evidence="2 6" id="KW-0472">Membrane</keyword>
<dbReference type="InterPro" id="IPR007485">
    <property type="entry name" value="LPS_assembly_LptE"/>
</dbReference>
<name>A0A4R6MBD1_9GAMM</name>
<keyword evidence="1 6" id="KW-0732">Signal</keyword>
<evidence type="ECO:0000256" key="4">
    <source>
        <dbReference type="ARBA" id="ARBA00023237"/>
    </source>
</evidence>
<comment type="caution">
    <text evidence="7">The sequence shown here is derived from an EMBL/GenBank/DDBJ whole genome shotgun (WGS) entry which is preliminary data.</text>
</comment>